<keyword evidence="18" id="KW-1185">Reference proteome</keyword>
<evidence type="ECO:0000313" key="18">
    <source>
        <dbReference type="Proteomes" id="UP000636755"/>
    </source>
</evidence>
<comment type="pathway">
    <text evidence="2">Cell wall biogenesis; peptidoglycan biosynthesis.</text>
</comment>
<evidence type="ECO:0000256" key="3">
    <source>
        <dbReference type="ARBA" id="ARBA00007164"/>
    </source>
</evidence>
<keyword evidence="11" id="KW-0961">Cell wall biogenesis/degradation</keyword>
<sequence length="381" mass="41628">MKKILSVIVVVVVTLTQTAQITAFAQETDKPAVNAQACVLYCVDDGKVYFSVNENKKMKPASTTKLMTSLITLEYADSADKVVAFTKDMTAEGSSMYLKVGEKVKLSDLAAGMMMASGNDAANAAAISIAGSAEKFSELMNNRAAVIGMKNTHFVTPSGLDDENHYSTAYDMALLMSYALENESFAKLTSQKSVTVEFSEPQSKRTTYTNHNRLLSMYEYCTGGKTGYTMAAGRCLVSSAKKDGLTFVCVTLNDRNDWNDHIALYNYGFSKLACIECDDSDYYLEIPCAGGDDESIGVTGTKGKNVVVPLDKKSNVVRTAYADNFLYAPVKDGDIVGRIEYTLDGKTLAITNLTAVEYSNTQNKNKSIWTKIKDFFTYGKE</sequence>
<evidence type="ECO:0000256" key="6">
    <source>
        <dbReference type="ARBA" id="ARBA00022670"/>
    </source>
</evidence>
<proteinExistence type="inferred from homology"/>
<dbReference type="Pfam" id="PF07943">
    <property type="entry name" value="PBP5_C"/>
    <property type="match status" value="1"/>
</dbReference>
<comment type="caution">
    <text evidence="17">The sequence shown here is derived from an EMBL/GenBank/DDBJ whole genome shotgun (WGS) entry which is preliminary data.</text>
</comment>
<evidence type="ECO:0000259" key="16">
    <source>
        <dbReference type="Pfam" id="PF07943"/>
    </source>
</evidence>
<evidence type="ECO:0000256" key="10">
    <source>
        <dbReference type="ARBA" id="ARBA00022984"/>
    </source>
</evidence>
<organism evidence="17 18">
    <name type="scientific">Ruminococcus intestinalis</name>
    <dbReference type="NCBI Taxonomy" id="2763066"/>
    <lineage>
        <taxon>Bacteria</taxon>
        <taxon>Bacillati</taxon>
        <taxon>Bacillota</taxon>
        <taxon>Clostridia</taxon>
        <taxon>Eubacteriales</taxon>
        <taxon>Oscillospiraceae</taxon>
        <taxon>Ruminococcus</taxon>
    </lineage>
</organism>
<evidence type="ECO:0000256" key="7">
    <source>
        <dbReference type="ARBA" id="ARBA00022729"/>
    </source>
</evidence>
<dbReference type="InterPro" id="IPR012338">
    <property type="entry name" value="Beta-lactam/transpept-like"/>
</dbReference>
<evidence type="ECO:0000256" key="13">
    <source>
        <dbReference type="RuleBase" id="RU004016"/>
    </source>
</evidence>
<dbReference type="InterPro" id="IPR015956">
    <property type="entry name" value="Peniciliin-bd_prot_C_sf"/>
</dbReference>
<dbReference type="Pfam" id="PF00768">
    <property type="entry name" value="Peptidase_S11"/>
    <property type="match status" value="1"/>
</dbReference>
<evidence type="ECO:0000256" key="5">
    <source>
        <dbReference type="ARBA" id="ARBA00022645"/>
    </source>
</evidence>
<evidence type="ECO:0000256" key="12">
    <source>
        <dbReference type="ARBA" id="ARBA00034000"/>
    </source>
</evidence>
<evidence type="ECO:0000313" key="17">
    <source>
        <dbReference type="EMBL" id="MBC5728781.1"/>
    </source>
</evidence>
<feature type="domain" description="Peptidase S11 D-alanyl-D-alanine carboxypeptidase A N-terminal" evidence="15">
    <location>
        <begin position="27"/>
        <end position="255"/>
    </location>
</feature>
<feature type="chain" id="PRO_5045799143" description="serine-type D-Ala-D-Ala carboxypeptidase" evidence="14">
    <location>
        <begin position="26"/>
        <end position="381"/>
    </location>
</feature>
<keyword evidence="9" id="KW-0133">Cell shape</keyword>
<evidence type="ECO:0000256" key="4">
    <source>
        <dbReference type="ARBA" id="ARBA00012448"/>
    </source>
</evidence>
<evidence type="ECO:0000256" key="8">
    <source>
        <dbReference type="ARBA" id="ARBA00022801"/>
    </source>
</evidence>
<protein>
    <recommendedName>
        <fullName evidence="4">serine-type D-Ala-D-Ala carboxypeptidase</fullName>
        <ecNumber evidence="4">3.4.16.4</ecNumber>
    </recommendedName>
</protein>
<dbReference type="Gene3D" id="3.40.710.10">
    <property type="entry name" value="DD-peptidase/beta-lactamase superfamily"/>
    <property type="match status" value="1"/>
</dbReference>
<name>A0ABR7HML8_9FIRM</name>
<dbReference type="GO" id="GO:0004180">
    <property type="term" value="F:carboxypeptidase activity"/>
    <property type="evidence" value="ECO:0007669"/>
    <property type="project" value="UniProtKB-KW"/>
</dbReference>
<dbReference type="PANTHER" id="PTHR21581">
    <property type="entry name" value="D-ALANYL-D-ALANINE CARBOXYPEPTIDASE"/>
    <property type="match status" value="1"/>
</dbReference>
<feature type="signal peptide" evidence="14">
    <location>
        <begin position="1"/>
        <end position="25"/>
    </location>
</feature>
<dbReference type="EMBL" id="JACOPS010000004">
    <property type="protein sequence ID" value="MBC5728781.1"/>
    <property type="molecule type" value="Genomic_DNA"/>
</dbReference>
<keyword evidence="8" id="KW-0378">Hydrolase</keyword>
<dbReference type="EC" id="3.4.16.4" evidence="4"/>
<dbReference type="Proteomes" id="UP000636755">
    <property type="component" value="Unassembled WGS sequence"/>
</dbReference>
<keyword evidence="7 14" id="KW-0732">Signal</keyword>
<dbReference type="InterPro" id="IPR037167">
    <property type="entry name" value="Peptidase_S11_C_sf"/>
</dbReference>
<keyword evidence="6" id="KW-0645">Protease</keyword>
<comment type="similarity">
    <text evidence="3 13">Belongs to the peptidase S11 family.</text>
</comment>
<dbReference type="SUPFAM" id="SSF69189">
    <property type="entry name" value="Penicillin-binding protein associated domain"/>
    <property type="match status" value="1"/>
</dbReference>
<comment type="function">
    <text evidence="1">Removes C-terminal D-alanyl residues from sugar-peptide cell wall precursors.</text>
</comment>
<dbReference type="PRINTS" id="PR00725">
    <property type="entry name" value="DADACBPTASE1"/>
</dbReference>
<reference evidence="17 18" key="1">
    <citation type="submission" date="2020-08" db="EMBL/GenBank/DDBJ databases">
        <title>Genome public.</title>
        <authorList>
            <person name="Liu C."/>
            <person name="Sun Q."/>
        </authorList>
    </citation>
    <scope>NUCLEOTIDE SEQUENCE [LARGE SCALE GENOMIC DNA]</scope>
    <source>
        <strain evidence="17 18">NSJ-71</strain>
    </source>
</reference>
<keyword evidence="5 17" id="KW-0121">Carboxypeptidase</keyword>
<dbReference type="RefSeq" id="WP_186935851.1">
    <property type="nucleotide sequence ID" value="NZ_JACOPS010000004.1"/>
</dbReference>
<dbReference type="InterPro" id="IPR001967">
    <property type="entry name" value="Peptidase_S11_N"/>
</dbReference>
<gene>
    <name evidence="17" type="ORF">H8R91_09685</name>
</gene>
<dbReference type="PANTHER" id="PTHR21581:SF33">
    <property type="entry name" value="D-ALANYL-D-ALANINE CARBOXYPEPTIDASE DACB"/>
    <property type="match status" value="1"/>
</dbReference>
<evidence type="ECO:0000256" key="9">
    <source>
        <dbReference type="ARBA" id="ARBA00022960"/>
    </source>
</evidence>
<dbReference type="InterPro" id="IPR012907">
    <property type="entry name" value="Peptidase_S11_C"/>
</dbReference>
<evidence type="ECO:0000256" key="14">
    <source>
        <dbReference type="SAM" id="SignalP"/>
    </source>
</evidence>
<keyword evidence="10" id="KW-0573">Peptidoglycan synthesis</keyword>
<feature type="domain" description="Peptidase S11 D-Ala-D-Ala carboxypeptidase A C-terminal" evidence="16">
    <location>
        <begin position="285"/>
        <end position="355"/>
    </location>
</feature>
<evidence type="ECO:0000259" key="15">
    <source>
        <dbReference type="Pfam" id="PF00768"/>
    </source>
</evidence>
<dbReference type="InterPro" id="IPR018044">
    <property type="entry name" value="Peptidase_S11"/>
</dbReference>
<accession>A0ABR7HML8</accession>
<dbReference type="Gene3D" id="2.60.410.10">
    <property type="entry name" value="D-Ala-D-Ala carboxypeptidase, C-terminal domain"/>
    <property type="match status" value="1"/>
</dbReference>
<evidence type="ECO:0000256" key="1">
    <source>
        <dbReference type="ARBA" id="ARBA00003217"/>
    </source>
</evidence>
<evidence type="ECO:0000256" key="11">
    <source>
        <dbReference type="ARBA" id="ARBA00023316"/>
    </source>
</evidence>
<comment type="catalytic activity">
    <reaction evidence="12">
        <text>Preferential cleavage: (Ac)2-L-Lys-D-Ala-|-D-Ala. Also transpeptidation of peptidyl-alanyl moieties that are N-acyl substituents of D-alanine.</text>
        <dbReference type="EC" id="3.4.16.4"/>
    </reaction>
</comment>
<dbReference type="SUPFAM" id="SSF56601">
    <property type="entry name" value="beta-lactamase/transpeptidase-like"/>
    <property type="match status" value="1"/>
</dbReference>
<evidence type="ECO:0000256" key="2">
    <source>
        <dbReference type="ARBA" id="ARBA00004752"/>
    </source>
</evidence>